<feature type="compositionally biased region" description="Basic and acidic residues" evidence="1">
    <location>
        <begin position="9"/>
        <end position="23"/>
    </location>
</feature>
<evidence type="ECO:0000313" key="3">
    <source>
        <dbReference type="Proteomes" id="UP001595075"/>
    </source>
</evidence>
<reference evidence="2 3" key="1">
    <citation type="journal article" date="2024" name="Commun. Biol.">
        <title>Comparative genomic analysis of thermophilic fungi reveals convergent evolutionary adaptations and gene losses.</title>
        <authorList>
            <person name="Steindorff A.S."/>
            <person name="Aguilar-Pontes M.V."/>
            <person name="Robinson A.J."/>
            <person name="Andreopoulos B."/>
            <person name="LaButti K."/>
            <person name="Kuo A."/>
            <person name="Mondo S."/>
            <person name="Riley R."/>
            <person name="Otillar R."/>
            <person name="Haridas S."/>
            <person name="Lipzen A."/>
            <person name="Grimwood J."/>
            <person name="Schmutz J."/>
            <person name="Clum A."/>
            <person name="Reid I.D."/>
            <person name="Moisan M.C."/>
            <person name="Butler G."/>
            <person name="Nguyen T.T.M."/>
            <person name="Dewar K."/>
            <person name="Conant G."/>
            <person name="Drula E."/>
            <person name="Henrissat B."/>
            <person name="Hansel C."/>
            <person name="Singer S."/>
            <person name="Hutchinson M.I."/>
            <person name="de Vries R.P."/>
            <person name="Natvig D.O."/>
            <person name="Powell A.J."/>
            <person name="Tsang A."/>
            <person name="Grigoriev I.V."/>
        </authorList>
    </citation>
    <scope>NUCLEOTIDE SEQUENCE [LARGE SCALE GENOMIC DNA]</scope>
    <source>
        <strain evidence="2 3">CBS 494.80</strain>
    </source>
</reference>
<feature type="region of interest" description="Disordered" evidence="1">
    <location>
        <begin position="7"/>
        <end position="40"/>
    </location>
</feature>
<dbReference type="EMBL" id="JAZHXI010000007">
    <property type="protein sequence ID" value="KAL2069385.1"/>
    <property type="molecule type" value="Genomic_DNA"/>
</dbReference>
<dbReference type="Proteomes" id="UP001595075">
    <property type="component" value="Unassembled WGS sequence"/>
</dbReference>
<keyword evidence="3" id="KW-1185">Reference proteome</keyword>
<evidence type="ECO:0000313" key="2">
    <source>
        <dbReference type="EMBL" id="KAL2069385.1"/>
    </source>
</evidence>
<accession>A0ABR4CI42</accession>
<feature type="compositionally biased region" description="Polar residues" evidence="1">
    <location>
        <begin position="24"/>
        <end position="35"/>
    </location>
</feature>
<organism evidence="2 3">
    <name type="scientific">Oculimacula yallundae</name>
    <dbReference type="NCBI Taxonomy" id="86028"/>
    <lineage>
        <taxon>Eukaryota</taxon>
        <taxon>Fungi</taxon>
        <taxon>Dikarya</taxon>
        <taxon>Ascomycota</taxon>
        <taxon>Pezizomycotina</taxon>
        <taxon>Leotiomycetes</taxon>
        <taxon>Helotiales</taxon>
        <taxon>Ploettnerulaceae</taxon>
        <taxon>Oculimacula</taxon>
    </lineage>
</organism>
<evidence type="ECO:0000256" key="1">
    <source>
        <dbReference type="SAM" id="MobiDB-lite"/>
    </source>
</evidence>
<sequence length="114" mass="12874">MDLLITASLDRKMKWSSTPRRDSNSSASPSNQEIPSCQEGLPRLRQSLLTPHLLPTSSLLATLRGGTETRLEKSQHHEIIIRVTRYLLYDGCIAERRSPHYWEVLAGITDSSTQ</sequence>
<comment type="caution">
    <text evidence="2">The sequence shown here is derived from an EMBL/GenBank/DDBJ whole genome shotgun (WGS) entry which is preliminary data.</text>
</comment>
<name>A0ABR4CI42_9HELO</name>
<proteinExistence type="predicted"/>
<feature type="non-terminal residue" evidence="2">
    <location>
        <position position="114"/>
    </location>
</feature>
<protein>
    <submittedName>
        <fullName evidence="2">Uncharacterized protein</fullName>
    </submittedName>
</protein>
<gene>
    <name evidence="2" type="ORF">VTL71DRAFT_14064</name>
</gene>